<evidence type="ECO:0000256" key="1">
    <source>
        <dbReference type="SAM" id="MobiDB-lite"/>
    </source>
</evidence>
<dbReference type="Proteomes" id="UP001443914">
    <property type="component" value="Unassembled WGS sequence"/>
</dbReference>
<keyword evidence="3" id="KW-1185">Reference proteome</keyword>
<evidence type="ECO:0000313" key="3">
    <source>
        <dbReference type="Proteomes" id="UP001443914"/>
    </source>
</evidence>
<sequence length="125" mass="13590">MAITRKSRVSSARCSDPKHGGSHSKQGSINLGDFLPPQFGEKEVPAPVAAPVDEHSVLESGIPKPSSENVWKNKGGGGFKEKQGLELEFIESDDDLVHIELYEVVSKIDYWANTLVGFVLGEIPM</sequence>
<organism evidence="2 3">
    <name type="scientific">Saponaria officinalis</name>
    <name type="common">Common soapwort</name>
    <name type="synonym">Lychnis saponaria</name>
    <dbReference type="NCBI Taxonomy" id="3572"/>
    <lineage>
        <taxon>Eukaryota</taxon>
        <taxon>Viridiplantae</taxon>
        <taxon>Streptophyta</taxon>
        <taxon>Embryophyta</taxon>
        <taxon>Tracheophyta</taxon>
        <taxon>Spermatophyta</taxon>
        <taxon>Magnoliopsida</taxon>
        <taxon>eudicotyledons</taxon>
        <taxon>Gunneridae</taxon>
        <taxon>Pentapetalae</taxon>
        <taxon>Caryophyllales</taxon>
        <taxon>Caryophyllaceae</taxon>
        <taxon>Caryophylleae</taxon>
        <taxon>Saponaria</taxon>
    </lineage>
</organism>
<evidence type="ECO:0000313" key="2">
    <source>
        <dbReference type="EMBL" id="KAK9704878.1"/>
    </source>
</evidence>
<reference evidence="2" key="1">
    <citation type="submission" date="2024-03" db="EMBL/GenBank/DDBJ databases">
        <title>WGS assembly of Saponaria officinalis var. Norfolk2.</title>
        <authorList>
            <person name="Jenkins J."/>
            <person name="Shu S."/>
            <person name="Grimwood J."/>
            <person name="Barry K."/>
            <person name="Goodstein D."/>
            <person name="Schmutz J."/>
            <person name="Leebens-Mack J."/>
            <person name="Osbourn A."/>
        </authorList>
    </citation>
    <scope>NUCLEOTIDE SEQUENCE [LARGE SCALE GENOMIC DNA]</scope>
    <source>
        <strain evidence="2">JIC</strain>
    </source>
</reference>
<dbReference type="AlphaFoldDB" id="A0AAW1JPI8"/>
<feature type="region of interest" description="Disordered" evidence="1">
    <location>
        <begin position="1"/>
        <end position="40"/>
    </location>
</feature>
<proteinExistence type="predicted"/>
<accession>A0AAW1JPI8</accession>
<dbReference type="EMBL" id="JBDFQZ010000007">
    <property type="protein sequence ID" value="KAK9704878.1"/>
    <property type="molecule type" value="Genomic_DNA"/>
</dbReference>
<gene>
    <name evidence="2" type="ORF">RND81_07G017200</name>
</gene>
<comment type="caution">
    <text evidence="2">The sequence shown here is derived from an EMBL/GenBank/DDBJ whole genome shotgun (WGS) entry which is preliminary data.</text>
</comment>
<protein>
    <submittedName>
        <fullName evidence="2">Uncharacterized protein</fullName>
    </submittedName>
</protein>
<name>A0AAW1JPI8_SAPOF</name>